<name>A0A937F3Z9_9BACT</name>
<evidence type="ECO:0000313" key="3">
    <source>
        <dbReference type="EMBL" id="MBL3655926.1"/>
    </source>
</evidence>
<feature type="transmembrane region" description="Helical" evidence="1">
    <location>
        <begin position="185"/>
        <end position="203"/>
    </location>
</feature>
<feature type="transmembrane region" description="Helical" evidence="1">
    <location>
        <begin position="150"/>
        <end position="173"/>
    </location>
</feature>
<evidence type="ECO:0000256" key="1">
    <source>
        <dbReference type="SAM" id="Phobius"/>
    </source>
</evidence>
<dbReference type="Proteomes" id="UP000659388">
    <property type="component" value="Unassembled WGS sequence"/>
</dbReference>
<feature type="transmembrane region" description="Helical" evidence="1">
    <location>
        <begin position="6"/>
        <end position="24"/>
    </location>
</feature>
<evidence type="ECO:0000313" key="4">
    <source>
        <dbReference type="Proteomes" id="UP000659388"/>
    </source>
</evidence>
<dbReference type="InterPro" id="IPR039447">
    <property type="entry name" value="UreH-like_TM_dom"/>
</dbReference>
<feature type="transmembrane region" description="Helical" evidence="1">
    <location>
        <begin position="36"/>
        <end position="56"/>
    </location>
</feature>
<feature type="transmembrane region" description="Helical" evidence="1">
    <location>
        <begin position="62"/>
        <end position="83"/>
    </location>
</feature>
<keyword evidence="4" id="KW-1185">Reference proteome</keyword>
<gene>
    <name evidence="3" type="ORF">JL102_07275</name>
</gene>
<comment type="caution">
    <text evidence="3">The sequence shown here is derived from an EMBL/GenBank/DDBJ whole genome shotgun (WGS) entry which is preliminary data.</text>
</comment>
<keyword evidence="1" id="KW-1133">Transmembrane helix</keyword>
<dbReference type="PANTHER" id="PTHR42208:SF1">
    <property type="entry name" value="HEAVY METAL TRANSPORTER"/>
    <property type="match status" value="1"/>
</dbReference>
<dbReference type="EMBL" id="JAESIY010000003">
    <property type="protein sequence ID" value="MBL3655926.1"/>
    <property type="molecule type" value="Genomic_DNA"/>
</dbReference>
<dbReference type="AlphaFoldDB" id="A0A937F3Z9"/>
<feature type="transmembrane region" description="Helical" evidence="1">
    <location>
        <begin position="117"/>
        <end position="138"/>
    </location>
</feature>
<organism evidence="3 4">
    <name type="scientific">Fulvivirga sediminis</name>
    <dbReference type="NCBI Taxonomy" id="2803949"/>
    <lineage>
        <taxon>Bacteria</taxon>
        <taxon>Pseudomonadati</taxon>
        <taxon>Bacteroidota</taxon>
        <taxon>Cytophagia</taxon>
        <taxon>Cytophagales</taxon>
        <taxon>Fulvivirgaceae</taxon>
        <taxon>Fulvivirga</taxon>
    </lineage>
</organism>
<proteinExistence type="predicted"/>
<keyword evidence="1" id="KW-0472">Membrane</keyword>
<keyword evidence="1" id="KW-0812">Transmembrane</keyword>
<reference evidence="3" key="1">
    <citation type="submission" date="2021-01" db="EMBL/GenBank/DDBJ databases">
        <title>Fulvivirga kasyanovii gen. nov., sp nov., a novel member of the phylum Bacteroidetes isolated from seawater in a mussel farm.</title>
        <authorList>
            <person name="Zhao L.-H."/>
            <person name="Wang Z.-J."/>
        </authorList>
    </citation>
    <scope>NUCLEOTIDE SEQUENCE</scope>
    <source>
        <strain evidence="3">2943</strain>
    </source>
</reference>
<evidence type="ECO:0000259" key="2">
    <source>
        <dbReference type="Pfam" id="PF13386"/>
    </source>
</evidence>
<dbReference type="PANTHER" id="PTHR42208">
    <property type="entry name" value="HEAVY METAL TRANSPORTER-RELATED"/>
    <property type="match status" value="1"/>
</dbReference>
<sequence length="229" mass="24754">MLSGFLAGFIGSVHCAVMCGPLSMAVNGQRNFLQQLIYNSGRLTTYVLLGVTFGLLGRGLSIFGWQQGLSVIMGIVVIIFALFPRYQHKLLQSPMYGKVIQPLRKNLQKVLKSKNPFTYYVIGMLNGLLPCGLVYMVLSVSVATGTIQGGALVMLGFGLGTWPMMFGITRLLSFIKGRKAFSIQYVIPALALVMGALLILRGLSLNIPYVSPVVSTLGLDWGLPGCSMP</sequence>
<feature type="domain" description="Urease accessory protein UreH-like transmembrane" evidence="2">
    <location>
        <begin position="4"/>
        <end position="196"/>
    </location>
</feature>
<dbReference type="RefSeq" id="WP_202243598.1">
    <property type="nucleotide sequence ID" value="NZ_JAESIY010000003.1"/>
</dbReference>
<accession>A0A937F3Z9</accession>
<protein>
    <submittedName>
        <fullName evidence="3">Sulfite exporter TauE/SafE family protein</fullName>
    </submittedName>
</protein>
<dbReference type="Pfam" id="PF13386">
    <property type="entry name" value="DsbD_2"/>
    <property type="match status" value="1"/>
</dbReference>